<keyword evidence="1" id="KW-0808">Transferase</keyword>
<dbReference type="CDD" id="cd23810">
    <property type="entry name" value="UBCc_BIRC6"/>
    <property type="match status" value="1"/>
</dbReference>
<comment type="caution">
    <text evidence="5">The sequence shown here is derived from an EMBL/GenBank/DDBJ whole genome shotgun (WGS) entry which is preliminary data.</text>
</comment>
<name>A0AAN8PME1_9PEZI</name>
<dbReference type="SMART" id="SM00212">
    <property type="entry name" value="UBCc"/>
    <property type="match status" value="1"/>
</dbReference>
<evidence type="ECO:0000259" key="4">
    <source>
        <dbReference type="PROSITE" id="PS50127"/>
    </source>
</evidence>
<feature type="region of interest" description="Disordered" evidence="3">
    <location>
        <begin position="113"/>
        <end position="137"/>
    </location>
</feature>
<organism evidence="5 6">
    <name type="scientific">Arthrobotrys conoides</name>
    <dbReference type="NCBI Taxonomy" id="74498"/>
    <lineage>
        <taxon>Eukaryota</taxon>
        <taxon>Fungi</taxon>
        <taxon>Dikarya</taxon>
        <taxon>Ascomycota</taxon>
        <taxon>Pezizomycotina</taxon>
        <taxon>Orbiliomycetes</taxon>
        <taxon>Orbiliales</taxon>
        <taxon>Orbiliaceae</taxon>
        <taxon>Arthrobotrys</taxon>
    </lineage>
</organism>
<gene>
    <name evidence="5" type="ORF">TWF506_006823</name>
</gene>
<evidence type="ECO:0000313" key="6">
    <source>
        <dbReference type="Proteomes" id="UP001307849"/>
    </source>
</evidence>
<evidence type="ECO:0000256" key="3">
    <source>
        <dbReference type="SAM" id="MobiDB-lite"/>
    </source>
</evidence>
<proteinExistence type="predicted"/>
<dbReference type="SUPFAM" id="SSF54495">
    <property type="entry name" value="UBC-like"/>
    <property type="match status" value="1"/>
</dbReference>
<dbReference type="EMBL" id="JAVHJM010000003">
    <property type="protein sequence ID" value="KAK6516943.1"/>
    <property type="molecule type" value="Genomic_DNA"/>
</dbReference>
<dbReference type="Pfam" id="PF00179">
    <property type="entry name" value="UQ_con"/>
    <property type="match status" value="1"/>
</dbReference>
<dbReference type="Proteomes" id="UP001307849">
    <property type="component" value="Unassembled WGS sequence"/>
</dbReference>
<dbReference type="InterPro" id="IPR016135">
    <property type="entry name" value="UBQ-conjugating_enzyme/RWD"/>
</dbReference>
<evidence type="ECO:0000313" key="5">
    <source>
        <dbReference type="EMBL" id="KAK6516943.1"/>
    </source>
</evidence>
<dbReference type="Gene3D" id="3.10.110.10">
    <property type="entry name" value="Ubiquitin Conjugating Enzyme"/>
    <property type="match status" value="1"/>
</dbReference>
<evidence type="ECO:0000256" key="1">
    <source>
        <dbReference type="ARBA" id="ARBA00022679"/>
    </source>
</evidence>
<dbReference type="InterPro" id="IPR000608">
    <property type="entry name" value="UBC"/>
</dbReference>
<accession>A0AAN8PME1</accession>
<reference evidence="5 6" key="1">
    <citation type="submission" date="2019-10" db="EMBL/GenBank/DDBJ databases">
        <authorList>
            <person name="Palmer J.M."/>
        </authorList>
    </citation>
    <scope>NUCLEOTIDE SEQUENCE [LARGE SCALE GENOMIC DNA]</scope>
    <source>
        <strain evidence="5 6">TWF506</strain>
    </source>
</reference>
<evidence type="ECO:0000256" key="2">
    <source>
        <dbReference type="ARBA" id="ARBA00022786"/>
    </source>
</evidence>
<dbReference type="GO" id="GO:0016740">
    <property type="term" value="F:transferase activity"/>
    <property type="evidence" value="ECO:0007669"/>
    <property type="project" value="UniProtKB-KW"/>
</dbReference>
<dbReference type="PANTHER" id="PTHR46116:SF39">
    <property type="entry name" value="BACULOVIRAL IAP REPEAT-CONTAINING PROTEIN 6"/>
    <property type="match status" value="1"/>
</dbReference>
<dbReference type="AlphaFoldDB" id="A0AAN8PME1"/>
<dbReference type="PROSITE" id="PS50127">
    <property type="entry name" value="UBC_2"/>
    <property type="match status" value="1"/>
</dbReference>
<protein>
    <recommendedName>
        <fullName evidence="4">UBC core domain-containing protein</fullName>
    </recommendedName>
</protein>
<sequence>MAWSESRIDKNPSLFGQPLQFLNHWAKSLPSRHSMINATVTNSYLQENSPETFHPAYFDGEPDLISPQTKHLAKHLRFGSQPNPIILEPDEDDMVYQAEASPTRRVPRLRLNVQNSEDADAKLRKRKRKPEAAGARRGNFFPTALVAAQRDMSTVPASQRYMEPTEARPYTTKPNANEDLGFFSPSTFDNQYTTDPWGDNVLGQDQNSTSAHFSRLILNASSKSIIDVDELGTDARIDKITQDTYSATPTGLFYKSMLPNPKPSRSPAVGLRRKASALLSSAVPEDLQKVQDFFTQFLGEERSVTLQCSHGASALSSIFDVIKSDDRKKGGNLPYSHDGKTCLFKCPDCKMIVCAGCGSKIEKHKVGFANLSHSCIDSHFLSFVLVLAKIDARWQLREFGPQNIQKKSSASVLAPASTSIQTDESLTPSSNSGVGIGYGTGHTAGRKYGPKRVTKTAAKMKQESGDNNYLTELLGHLVKLTTDKVGETYVADLLAQRGDLLVALLRVSYLPELISSLVRNDSIMDIDACNAWQMYERCLELLQVFSTHDPLLEFLISPHQEKKSSPGIANLIQTVPDFNPLKGFSPNKKRLGILITLDPVEFALTEGFDGICQPIVHSFQSLVKQSQAFLGHASRVLKEDKDEETVNLLRFCSEVNATATKVNQRAEELRGKKDKAKPSPLYKNSHLASLSADTLTHSIFSSSQSFSSVSTSPTNNQKPHPFDISHNVQQECRHALSDHLQFKFSDKVFETHCSGVNPHPGFHAANSRVFSAAPAPGRMKRLIKELTVLSTTLPPGIYVRVQEDRPEIFKALIVGPESSPYHLGLYEFDFTIPLNYPNAPPLVTFKTTGGGRVRLNPNLYENGKVCLSILGTWSGSASEQWQPKTSTLLQVLVSIQSMILCAEPYYNEPGYEQSPNHKASKAYNENVQFNNIRLGMTEWLEYTGLWDDVLQAHFLAYAEEILSTTHGFVQSSNVNAPAPYTGNFVIPALMEPLWGADDFDFSSSFSLDPNMKSTMAKTREYLLDAMKLKIPGFLAAGKWKKAD</sequence>
<feature type="domain" description="UBC core" evidence="4">
    <location>
        <begin position="777"/>
        <end position="936"/>
    </location>
</feature>
<dbReference type="PANTHER" id="PTHR46116">
    <property type="entry name" value="(E3-INDEPENDENT) E2 UBIQUITIN-CONJUGATING ENZYME"/>
    <property type="match status" value="1"/>
</dbReference>
<keyword evidence="2" id="KW-0833">Ubl conjugation pathway</keyword>
<keyword evidence="6" id="KW-1185">Reference proteome</keyword>